<name>A0A7S4HYQ0_9EUKA</name>
<organism evidence="1">
    <name type="scientific">Vannella robusta</name>
    <dbReference type="NCBI Taxonomy" id="1487602"/>
    <lineage>
        <taxon>Eukaryota</taxon>
        <taxon>Amoebozoa</taxon>
        <taxon>Discosea</taxon>
        <taxon>Flabellinia</taxon>
        <taxon>Vannellidae</taxon>
        <taxon>Vannella</taxon>
    </lineage>
</organism>
<dbReference type="EMBL" id="HBKP01008561">
    <property type="protein sequence ID" value="CAE2213300.1"/>
    <property type="molecule type" value="Transcribed_RNA"/>
</dbReference>
<gene>
    <name evidence="1" type="ORF">VSP0166_LOCUS6093</name>
</gene>
<proteinExistence type="predicted"/>
<dbReference type="AlphaFoldDB" id="A0A7S4HYQ0"/>
<protein>
    <submittedName>
        <fullName evidence="1">Uncharacterized protein</fullName>
    </submittedName>
</protein>
<reference evidence="1" key="1">
    <citation type="submission" date="2021-01" db="EMBL/GenBank/DDBJ databases">
        <authorList>
            <person name="Corre E."/>
            <person name="Pelletier E."/>
            <person name="Niang G."/>
            <person name="Scheremetjew M."/>
            <person name="Finn R."/>
            <person name="Kale V."/>
            <person name="Holt S."/>
            <person name="Cochrane G."/>
            <person name="Meng A."/>
            <person name="Brown T."/>
            <person name="Cohen L."/>
        </authorList>
    </citation>
    <scope>NUCLEOTIDE SEQUENCE</scope>
    <source>
        <strain evidence="1">DIVA3 518/3/11/1/6</strain>
    </source>
</reference>
<sequence>MLHEDPEAVQDHLTKIKEKSNRKHFVVTGNNVDEAMPVLMYLIQQNLPHLSVLRGGYPEFHQKALQYSLPISGHTSDCYICHPKQVAMKQFLEKTKNSVASSTFVQQNTTRIENWFQQLNQTEEDLEMPPSNIIEHPKLKEMLFSLSNPLLFCTRVLSNHERREG</sequence>
<accession>A0A7S4HYQ0</accession>
<evidence type="ECO:0000313" key="1">
    <source>
        <dbReference type="EMBL" id="CAE2213300.1"/>
    </source>
</evidence>